<comment type="caution">
    <text evidence="1">The sequence shown here is derived from an EMBL/GenBank/DDBJ whole genome shotgun (WGS) entry which is preliminary data.</text>
</comment>
<protein>
    <submittedName>
        <fullName evidence="1">Uncharacterized protein</fullName>
    </submittedName>
</protein>
<organism evidence="1 2">
    <name type="scientific">Curtobacterium citri</name>
    <dbReference type="NCBI Taxonomy" id="3055139"/>
    <lineage>
        <taxon>Bacteria</taxon>
        <taxon>Bacillati</taxon>
        <taxon>Actinomycetota</taxon>
        <taxon>Actinomycetes</taxon>
        <taxon>Micrococcales</taxon>
        <taxon>Microbacteriaceae</taxon>
        <taxon>Curtobacterium</taxon>
    </lineage>
</organism>
<evidence type="ECO:0000313" key="2">
    <source>
        <dbReference type="Proteomes" id="UP001237823"/>
    </source>
</evidence>
<dbReference type="EMBL" id="JAUCML010000002">
    <property type="protein sequence ID" value="MDM7884414.1"/>
    <property type="molecule type" value="Genomic_DNA"/>
</dbReference>
<reference evidence="1 2" key="1">
    <citation type="submission" date="2023-06" db="EMBL/GenBank/DDBJ databases">
        <authorList>
            <person name="Feng G."/>
            <person name="Li J."/>
            <person name="Zhu H."/>
        </authorList>
    </citation>
    <scope>NUCLEOTIDE SEQUENCE [LARGE SCALE GENOMIC DNA]</scope>
    <source>
        <strain evidence="1 2">RHCKG23</strain>
    </source>
</reference>
<keyword evidence="2" id="KW-1185">Reference proteome</keyword>
<name>A0ABT7T656_9MICO</name>
<accession>A0ABT7T656</accession>
<evidence type="ECO:0000313" key="1">
    <source>
        <dbReference type="EMBL" id="MDM7884414.1"/>
    </source>
</evidence>
<sequence>MDSPQPSGTTKRRITLDVRRPLVTWGARPTVTIDGVGHPAQWGSGTWAVAEDGSTEVGVYCFNRLWRFGAARTTVGDAVVLTHRAGVLPVGPGRLTVGRTTR</sequence>
<proteinExistence type="predicted"/>
<dbReference type="Proteomes" id="UP001237823">
    <property type="component" value="Unassembled WGS sequence"/>
</dbReference>
<gene>
    <name evidence="1" type="ORF">QUG92_04795</name>
</gene>
<dbReference type="RefSeq" id="WP_289457897.1">
    <property type="nucleotide sequence ID" value="NZ_JAUCML010000002.1"/>
</dbReference>